<dbReference type="AlphaFoldDB" id="A0A0N4ZGN1"/>
<accession>A0A0N4ZGN1</accession>
<protein>
    <submittedName>
        <fullName evidence="2">Peptidase_M3 domain-containing protein</fullName>
    </submittedName>
</protein>
<keyword evidence="1" id="KW-1185">Reference proteome</keyword>
<proteinExistence type="predicted"/>
<name>A0A0N4ZGN1_PARTI</name>
<sequence length="95" mass="10890">MKIKSSMKLFLDLVRDSPPDCLCGKPNASNLVHSKYGIFKYIPLESAFDHNWHVFFGDYMGYTLETALLLYKHDDASAVDTKQKEYLEATCTVTY</sequence>
<reference evidence="2" key="1">
    <citation type="submission" date="2017-02" db="UniProtKB">
        <authorList>
            <consortium name="WormBaseParasite"/>
        </authorList>
    </citation>
    <scope>IDENTIFICATION</scope>
</reference>
<evidence type="ECO:0000313" key="2">
    <source>
        <dbReference type="WBParaSite" id="PTRK_0000693800.1"/>
    </source>
</evidence>
<dbReference type="WBParaSite" id="PTRK_0000693800.1">
    <property type="protein sequence ID" value="PTRK_0000693800.1"/>
    <property type="gene ID" value="PTRK_0000693800"/>
</dbReference>
<dbReference type="Proteomes" id="UP000038045">
    <property type="component" value="Unplaced"/>
</dbReference>
<organism evidence="1 2">
    <name type="scientific">Parastrongyloides trichosuri</name>
    <name type="common">Possum-specific nematode worm</name>
    <dbReference type="NCBI Taxonomy" id="131310"/>
    <lineage>
        <taxon>Eukaryota</taxon>
        <taxon>Metazoa</taxon>
        <taxon>Ecdysozoa</taxon>
        <taxon>Nematoda</taxon>
        <taxon>Chromadorea</taxon>
        <taxon>Rhabditida</taxon>
        <taxon>Tylenchina</taxon>
        <taxon>Panagrolaimomorpha</taxon>
        <taxon>Strongyloidoidea</taxon>
        <taxon>Strongyloididae</taxon>
        <taxon>Parastrongyloides</taxon>
    </lineage>
</organism>
<evidence type="ECO:0000313" key="1">
    <source>
        <dbReference type="Proteomes" id="UP000038045"/>
    </source>
</evidence>